<name>A0A5C5V1H8_9BACT</name>
<dbReference type="Pfam" id="PF06439">
    <property type="entry name" value="3keto-disac_hyd"/>
    <property type="match status" value="1"/>
</dbReference>
<evidence type="ECO:0000256" key="1">
    <source>
        <dbReference type="SAM" id="SignalP"/>
    </source>
</evidence>
<dbReference type="EMBL" id="SJPF01000004">
    <property type="protein sequence ID" value="TWT31800.1"/>
    <property type="molecule type" value="Genomic_DNA"/>
</dbReference>
<feature type="chain" id="PRO_5022994898" description="3-keto-alpha-glucoside-1,2-lyase/3-keto-2-hydroxy-glucal hydratase domain-containing protein" evidence="1">
    <location>
        <begin position="23"/>
        <end position="260"/>
    </location>
</feature>
<feature type="domain" description="3-keto-alpha-glucoside-1,2-lyase/3-keto-2-hydroxy-glucal hydratase" evidence="2">
    <location>
        <begin position="63"/>
        <end position="244"/>
    </location>
</feature>
<feature type="signal peptide" evidence="1">
    <location>
        <begin position="1"/>
        <end position="22"/>
    </location>
</feature>
<accession>A0A5C5V1H8</accession>
<evidence type="ECO:0000259" key="2">
    <source>
        <dbReference type="Pfam" id="PF06439"/>
    </source>
</evidence>
<keyword evidence="1" id="KW-0732">Signal</keyword>
<protein>
    <recommendedName>
        <fullName evidence="2">3-keto-alpha-glucoside-1,2-lyase/3-keto-2-hydroxy-glucal hydratase domain-containing protein</fullName>
    </recommendedName>
</protein>
<dbReference type="Proteomes" id="UP000318878">
    <property type="component" value="Unassembled WGS sequence"/>
</dbReference>
<dbReference type="GO" id="GO:0016787">
    <property type="term" value="F:hydrolase activity"/>
    <property type="evidence" value="ECO:0007669"/>
    <property type="project" value="InterPro"/>
</dbReference>
<dbReference type="RefSeq" id="WP_146434228.1">
    <property type="nucleotide sequence ID" value="NZ_SJPF01000004.1"/>
</dbReference>
<comment type="caution">
    <text evidence="3">The sequence shown here is derived from an EMBL/GenBank/DDBJ whole genome shotgun (WGS) entry which is preliminary data.</text>
</comment>
<dbReference type="Gene3D" id="2.60.120.560">
    <property type="entry name" value="Exo-inulinase, domain 1"/>
    <property type="match status" value="1"/>
</dbReference>
<dbReference type="AlphaFoldDB" id="A0A5C5V1H8"/>
<dbReference type="InterPro" id="IPR010496">
    <property type="entry name" value="AL/BT2_dom"/>
</dbReference>
<keyword evidence="4" id="KW-1185">Reference proteome</keyword>
<sequence precursor="true">MSLRNILSLFFCLTLLAGIAAAEETAEKFAPQQENSPVAPPADAVVLLDEKTNLFLSKNGGAIDWPLEEGVLTSTRGEVRSNHLSSRLHFRDADIHVEFMLPEKGTGNSGIHIHGNYELQIINSAGKKKLTQQDMGAVYGFAPPLVDAARKPGEWQVYDIRYRAPRRDADGKITQEGEITAWLNGQKVQEGTKLGEPRSAYHPYRYKSTPYLQEIWKKQLQTSVGPVFLQDHDNTVKFRNVWVRPLDDKSYVVAGLSKEG</sequence>
<reference evidence="3 4" key="1">
    <citation type="submission" date="2019-02" db="EMBL/GenBank/DDBJ databases">
        <title>Deep-cultivation of Planctomycetes and their phenomic and genomic characterization uncovers novel biology.</title>
        <authorList>
            <person name="Wiegand S."/>
            <person name="Jogler M."/>
            <person name="Boedeker C."/>
            <person name="Pinto D."/>
            <person name="Vollmers J."/>
            <person name="Rivas-Marin E."/>
            <person name="Kohn T."/>
            <person name="Peeters S.H."/>
            <person name="Heuer A."/>
            <person name="Rast P."/>
            <person name="Oberbeckmann S."/>
            <person name="Bunk B."/>
            <person name="Jeske O."/>
            <person name="Meyerdierks A."/>
            <person name="Storesund J.E."/>
            <person name="Kallscheuer N."/>
            <person name="Luecker S."/>
            <person name="Lage O.M."/>
            <person name="Pohl T."/>
            <person name="Merkel B.J."/>
            <person name="Hornburger P."/>
            <person name="Mueller R.-W."/>
            <person name="Bruemmer F."/>
            <person name="Labrenz M."/>
            <person name="Spormann A.M."/>
            <person name="Op Den Camp H."/>
            <person name="Overmann J."/>
            <person name="Amann R."/>
            <person name="Jetten M.S.M."/>
            <person name="Mascher T."/>
            <person name="Medema M.H."/>
            <person name="Devos D.P."/>
            <person name="Kaster A.-K."/>
            <person name="Ovreas L."/>
            <person name="Rohde M."/>
            <person name="Galperin M.Y."/>
            <person name="Jogler C."/>
        </authorList>
    </citation>
    <scope>NUCLEOTIDE SEQUENCE [LARGE SCALE GENOMIC DNA]</scope>
    <source>
        <strain evidence="3 4">Enr8</strain>
    </source>
</reference>
<dbReference type="OrthoDB" id="176168at2"/>
<gene>
    <name evidence="3" type="ORF">Enr8_37250</name>
</gene>
<evidence type="ECO:0000313" key="4">
    <source>
        <dbReference type="Proteomes" id="UP000318878"/>
    </source>
</evidence>
<proteinExistence type="predicted"/>
<evidence type="ECO:0000313" key="3">
    <source>
        <dbReference type="EMBL" id="TWT31800.1"/>
    </source>
</evidence>
<organism evidence="3 4">
    <name type="scientific">Blastopirellula retiformator</name>
    <dbReference type="NCBI Taxonomy" id="2527970"/>
    <lineage>
        <taxon>Bacteria</taxon>
        <taxon>Pseudomonadati</taxon>
        <taxon>Planctomycetota</taxon>
        <taxon>Planctomycetia</taxon>
        <taxon>Pirellulales</taxon>
        <taxon>Pirellulaceae</taxon>
        <taxon>Blastopirellula</taxon>
    </lineage>
</organism>